<protein>
    <submittedName>
        <fullName evidence="3">Glyoxylase, beta-lactamase superfamily II</fullName>
    </submittedName>
</protein>
<organism evidence="3 4">
    <name type="scientific">Ferrithrix thermotolerans DSM 19514</name>
    <dbReference type="NCBI Taxonomy" id="1121881"/>
    <lineage>
        <taxon>Bacteria</taxon>
        <taxon>Bacillati</taxon>
        <taxon>Actinomycetota</taxon>
        <taxon>Acidimicrobiia</taxon>
        <taxon>Acidimicrobiales</taxon>
        <taxon>Acidimicrobiaceae</taxon>
        <taxon>Ferrithrix</taxon>
    </lineage>
</organism>
<dbReference type="SMART" id="SM00849">
    <property type="entry name" value="Lactamase_B"/>
    <property type="match status" value="1"/>
</dbReference>
<name>A0A1M4Y2S9_9ACTN</name>
<dbReference type="PANTHER" id="PTHR43084:SF1">
    <property type="entry name" value="PERSULFIDE DIOXYGENASE ETHE1, MITOCHONDRIAL"/>
    <property type="match status" value="1"/>
</dbReference>
<feature type="domain" description="Rhodanese" evidence="2">
    <location>
        <begin position="372"/>
        <end position="459"/>
    </location>
</feature>
<dbReference type="Pfam" id="PF00581">
    <property type="entry name" value="Rhodanese"/>
    <property type="match status" value="1"/>
</dbReference>
<evidence type="ECO:0000259" key="2">
    <source>
        <dbReference type="PROSITE" id="PS50206"/>
    </source>
</evidence>
<dbReference type="GO" id="GO:0050313">
    <property type="term" value="F:sulfur dioxygenase activity"/>
    <property type="evidence" value="ECO:0007669"/>
    <property type="project" value="InterPro"/>
</dbReference>
<evidence type="ECO:0000313" key="3">
    <source>
        <dbReference type="EMBL" id="SHF00061.1"/>
    </source>
</evidence>
<reference evidence="4" key="1">
    <citation type="submission" date="2016-11" db="EMBL/GenBank/DDBJ databases">
        <authorList>
            <person name="Varghese N."/>
            <person name="Submissions S."/>
        </authorList>
    </citation>
    <scope>NUCLEOTIDE SEQUENCE [LARGE SCALE GENOMIC DNA]</scope>
    <source>
        <strain evidence="4">DSM 19514</strain>
    </source>
</reference>
<dbReference type="Proteomes" id="UP000184295">
    <property type="component" value="Unassembled WGS sequence"/>
</dbReference>
<dbReference type="InterPro" id="IPR001279">
    <property type="entry name" value="Metallo-B-lactamas"/>
</dbReference>
<dbReference type="InterPro" id="IPR036873">
    <property type="entry name" value="Rhodanese-like_dom_sf"/>
</dbReference>
<accession>A0A1M4Y2S9</accession>
<dbReference type="SUPFAM" id="SSF52821">
    <property type="entry name" value="Rhodanese/Cell cycle control phosphatase"/>
    <property type="match status" value="2"/>
</dbReference>
<proteinExistence type="predicted"/>
<evidence type="ECO:0000313" key="4">
    <source>
        <dbReference type="Proteomes" id="UP000184295"/>
    </source>
</evidence>
<dbReference type="STRING" id="1121881.SAMN02745225_02222"/>
<evidence type="ECO:0000256" key="1">
    <source>
        <dbReference type="ARBA" id="ARBA00022723"/>
    </source>
</evidence>
<dbReference type="CDD" id="cd00158">
    <property type="entry name" value="RHOD"/>
    <property type="match status" value="1"/>
</dbReference>
<dbReference type="PANTHER" id="PTHR43084">
    <property type="entry name" value="PERSULFIDE DIOXYGENASE ETHE1"/>
    <property type="match status" value="1"/>
</dbReference>
<keyword evidence="4" id="KW-1185">Reference proteome</keyword>
<dbReference type="SUPFAM" id="SSF56281">
    <property type="entry name" value="Metallo-hydrolase/oxidoreductase"/>
    <property type="match status" value="1"/>
</dbReference>
<dbReference type="RefSeq" id="WP_218587475.1">
    <property type="nucleotide sequence ID" value="NZ_FQUL01000052.1"/>
</dbReference>
<dbReference type="InterPro" id="IPR051682">
    <property type="entry name" value="Mito_Persulfide_Diox"/>
</dbReference>
<dbReference type="Gene3D" id="3.60.15.10">
    <property type="entry name" value="Ribonuclease Z/Hydroxyacylglutathione hydrolase-like"/>
    <property type="match status" value="1"/>
</dbReference>
<dbReference type="GO" id="GO:0070813">
    <property type="term" value="P:hydrogen sulfide metabolic process"/>
    <property type="evidence" value="ECO:0007669"/>
    <property type="project" value="TreeGrafter"/>
</dbReference>
<gene>
    <name evidence="3" type="ORF">SAMN02745225_02222</name>
</gene>
<dbReference type="InterPro" id="IPR044528">
    <property type="entry name" value="POD-like_MBL-fold"/>
</dbReference>
<dbReference type="Pfam" id="PF00753">
    <property type="entry name" value="Lactamase_B"/>
    <property type="match status" value="1"/>
</dbReference>
<dbReference type="Gene3D" id="3.40.250.10">
    <property type="entry name" value="Rhodanese-like domain"/>
    <property type="match status" value="2"/>
</dbReference>
<sequence>MVLGIGGFMHVITIETPELGDRSYLVHDGSKAFVLDPQRDIERVIKAAKDAGVEIRAVAETHIHNDYVTGGYELATRLQVPYYVNEADNVSFERNGVKDGSKITVGGLEIEVVATPGHTPNHLSYVVTDGSGEGVVLSGGSMLFGSVGRTDLISAELTEPLAKAQYHSVRRLAEKFPEHFGVFPTHGFGSFCSSVATTGGSTSTLGDEKRNNIVFKFDDEELFAKTIIAGLTAYPKYYAHMGRINSAGPRAPRFEPPALQSAQDIYDRITKGEWVVDLRSRRDFAKAHIIGTYNIEYGNSFTTFFGWVVPFDATITLMAADIEQFERARIDLSRIGFDNIRNAVIGDVSLLGNDKLITSSYEIVSFADGKEIEEDFLIIDVRRHDEWNNGFIEGAKHVPLEKVHEIRATLDDERLHLIHCQSGYRASIAASLIEASGKRVRLIDDSFDVAKEVGFNIKRP</sequence>
<keyword evidence="1" id="KW-0479">Metal-binding</keyword>
<dbReference type="InterPro" id="IPR036866">
    <property type="entry name" value="RibonucZ/Hydroxyglut_hydro"/>
</dbReference>
<dbReference type="EMBL" id="FQUL01000052">
    <property type="protein sequence ID" value="SHF00061.1"/>
    <property type="molecule type" value="Genomic_DNA"/>
</dbReference>
<dbReference type="GO" id="GO:0046872">
    <property type="term" value="F:metal ion binding"/>
    <property type="evidence" value="ECO:0007669"/>
    <property type="project" value="UniProtKB-KW"/>
</dbReference>
<dbReference type="CDD" id="cd07724">
    <property type="entry name" value="POD-like_MBL-fold"/>
    <property type="match status" value="1"/>
</dbReference>
<dbReference type="AlphaFoldDB" id="A0A1M4Y2S9"/>
<dbReference type="GO" id="GO:0006749">
    <property type="term" value="P:glutathione metabolic process"/>
    <property type="evidence" value="ECO:0007669"/>
    <property type="project" value="InterPro"/>
</dbReference>
<dbReference type="SMART" id="SM00450">
    <property type="entry name" value="RHOD"/>
    <property type="match status" value="1"/>
</dbReference>
<dbReference type="InterPro" id="IPR001763">
    <property type="entry name" value="Rhodanese-like_dom"/>
</dbReference>
<dbReference type="PROSITE" id="PS50206">
    <property type="entry name" value="RHODANESE_3"/>
    <property type="match status" value="1"/>
</dbReference>